<dbReference type="RefSeq" id="WP_108910629.1">
    <property type="nucleotide sequence ID" value="NZ_CP021886.1"/>
</dbReference>
<dbReference type="EMBL" id="CP021886">
    <property type="protein sequence ID" value="AWI33748.1"/>
    <property type="molecule type" value="Genomic_DNA"/>
</dbReference>
<dbReference type="CDD" id="cd02516">
    <property type="entry name" value="CDP-ME_synthetase"/>
    <property type="match status" value="1"/>
</dbReference>
<dbReference type="InterPro" id="IPR050088">
    <property type="entry name" value="IspD/TarI_cytidylyltransf_bact"/>
</dbReference>
<proteinExistence type="predicted"/>
<name>A0A2U8FCL9_9HELI</name>
<protein>
    <recommendedName>
        <fullName evidence="5">2-C-methyl-D-erythritol 4-phosphate cytidylyltransferase</fullName>
    </recommendedName>
</protein>
<dbReference type="OrthoDB" id="9804336at2"/>
<evidence type="ECO:0000256" key="2">
    <source>
        <dbReference type="ARBA" id="ARBA00022695"/>
    </source>
</evidence>
<gene>
    <name evidence="3" type="ORF">CDV25_02475</name>
</gene>
<evidence type="ECO:0008006" key="5">
    <source>
        <dbReference type="Google" id="ProtNLM"/>
    </source>
</evidence>
<dbReference type="Proteomes" id="UP000244890">
    <property type="component" value="Chromosome"/>
</dbReference>
<evidence type="ECO:0000256" key="1">
    <source>
        <dbReference type="ARBA" id="ARBA00022679"/>
    </source>
</evidence>
<dbReference type="KEGG" id="had:CDV25_02475"/>
<accession>A0A2U8FCL9</accession>
<dbReference type="InterPro" id="IPR034683">
    <property type="entry name" value="IspD/TarI"/>
</dbReference>
<dbReference type="InterPro" id="IPR029044">
    <property type="entry name" value="Nucleotide-diphossugar_trans"/>
</dbReference>
<keyword evidence="1" id="KW-0808">Transferase</keyword>
<dbReference type="PANTHER" id="PTHR32125">
    <property type="entry name" value="2-C-METHYL-D-ERYTHRITOL 4-PHOSPHATE CYTIDYLYLTRANSFERASE, CHLOROPLASTIC"/>
    <property type="match status" value="1"/>
</dbReference>
<dbReference type="Gene3D" id="3.90.550.10">
    <property type="entry name" value="Spore Coat Polysaccharide Biosynthesis Protein SpsA, Chain A"/>
    <property type="match status" value="1"/>
</dbReference>
<dbReference type="Pfam" id="PF01128">
    <property type="entry name" value="IspD"/>
    <property type="match status" value="1"/>
</dbReference>
<dbReference type="AlphaFoldDB" id="A0A2U8FCL9"/>
<evidence type="ECO:0000313" key="4">
    <source>
        <dbReference type="Proteomes" id="UP000244890"/>
    </source>
</evidence>
<evidence type="ECO:0000313" key="3">
    <source>
        <dbReference type="EMBL" id="AWI33748.1"/>
    </source>
</evidence>
<sequence length="235" mass="26348">MKIAVVLAGGVGKRMGDVKLPKQFLEINGIATIILTLKNLLDSQLFDSSYIVIHKDWKQYLEELLTNSCVNIPKENIICGGKERIDSIENALDTLKIKNTKGDDIVLFHDAVRPFITKELLNRGLLTALKYDACVAITPVKDTMIIVEDEVALAMPNRSSLFHGQAPDIFKFSLIYDCIKSLKPEEKATITGTAQICQTKGVKVHTFLGDERNIKITSIMDLFLAKAIYREMYEQ</sequence>
<dbReference type="PANTHER" id="PTHR32125:SF8">
    <property type="entry name" value="RIBITOL-5-PHOSPHATE CYTIDYLYLTRANSFERASE"/>
    <property type="match status" value="1"/>
</dbReference>
<dbReference type="GO" id="GO:0050518">
    <property type="term" value="F:2-C-methyl-D-erythritol 4-phosphate cytidylyltransferase activity"/>
    <property type="evidence" value="ECO:0007669"/>
    <property type="project" value="TreeGrafter"/>
</dbReference>
<reference evidence="3 4" key="1">
    <citation type="submission" date="2017-06" db="EMBL/GenBank/DDBJ databases">
        <title>Complete genome of Helicobacter apodemus.</title>
        <authorList>
            <person name="Cho S."/>
        </authorList>
    </citation>
    <scope>NUCLEOTIDE SEQUENCE [LARGE SCALE GENOMIC DNA]</scope>
    <source>
        <strain evidence="4">SNUVETPUB-15-01</strain>
    </source>
</reference>
<dbReference type="NCBIfam" id="NF001183">
    <property type="entry name" value="PRK00155.1-3"/>
    <property type="match status" value="1"/>
</dbReference>
<keyword evidence="2" id="KW-0548">Nucleotidyltransferase</keyword>
<dbReference type="SUPFAM" id="SSF53448">
    <property type="entry name" value="Nucleotide-diphospho-sugar transferases"/>
    <property type="match status" value="1"/>
</dbReference>
<organism evidence="3 4">
    <name type="scientific">Helicobacter apodemus</name>
    <dbReference type="NCBI Taxonomy" id="135569"/>
    <lineage>
        <taxon>Bacteria</taxon>
        <taxon>Pseudomonadati</taxon>
        <taxon>Campylobacterota</taxon>
        <taxon>Epsilonproteobacteria</taxon>
        <taxon>Campylobacterales</taxon>
        <taxon>Helicobacteraceae</taxon>
        <taxon>Helicobacter</taxon>
    </lineage>
</organism>